<comment type="caution">
    <text evidence="1">The sequence shown here is derived from an EMBL/GenBank/DDBJ whole genome shotgun (WGS) entry which is preliminary data.</text>
</comment>
<evidence type="ECO:0000313" key="1">
    <source>
        <dbReference type="EMBL" id="GAA2532714.1"/>
    </source>
</evidence>
<gene>
    <name evidence="1" type="ORF">GCM10010201_35300</name>
</gene>
<sequence length="81" mass="8710">MWAQASPRCADLSGVPVRVSTGLWISDGNARRRLAAETRWADLPVAARPDFASGNASEDGFAESLQTPAPVRVELWRLACG</sequence>
<reference evidence="1 2" key="1">
    <citation type="journal article" date="2019" name="Int. J. Syst. Evol. Microbiol.">
        <title>The Global Catalogue of Microorganisms (GCM) 10K type strain sequencing project: providing services to taxonomists for standard genome sequencing and annotation.</title>
        <authorList>
            <consortium name="The Broad Institute Genomics Platform"/>
            <consortium name="The Broad Institute Genome Sequencing Center for Infectious Disease"/>
            <person name="Wu L."/>
            <person name="Ma J."/>
        </authorList>
    </citation>
    <scope>NUCLEOTIDE SEQUENCE [LARGE SCALE GENOMIC DNA]</scope>
    <source>
        <strain evidence="1 2">JCM 3367</strain>
    </source>
</reference>
<keyword evidence="2" id="KW-1185">Reference proteome</keyword>
<proteinExistence type="predicted"/>
<organism evidence="1 2">
    <name type="scientific">Pilimelia columellifera subsp. columellifera</name>
    <dbReference type="NCBI Taxonomy" id="706583"/>
    <lineage>
        <taxon>Bacteria</taxon>
        <taxon>Bacillati</taxon>
        <taxon>Actinomycetota</taxon>
        <taxon>Actinomycetes</taxon>
        <taxon>Micromonosporales</taxon>
        <taxon>Micromonosporaceae</taxon>
        <taxon>Pilimelia</taxon>
    </lineage>
</organism>
<dbReference type="EMBL" id="BAAARY010000038">
    <property type="protein sequence ID" value="GAA2532714.1"/>
    <property type="molecule type" value="Genomic_DNA"/>
</dbReference>
<evidence type="ECO:0000313" key="2">
    <source>
        <dbReference type="Proteomes" id="UP001499978"/>
    </source>
</evidence>
<protein>
    <submittedName>
        <fullName evidence="1">Uncharacterized protein</fullName>
    </submittedName>
</protein>
<accession>A0ABN3NW36</accession>
<name>A0ABN3NW36_9ACTN</name>
<dbReference type="Proteomes" id="UP001499978">
    <property type="component" value="Unassembled WGS sequence"/>
</dbReference>